<dbReference type="OrthoDB" id="3787959at2759"/>
<feature type="transmembrane region" description="Helical" evidence="1">
    <location>
        <begin position="73"/>
        <end position="89"/>
    </location>
</feature>
<accession>A0A6A6GS12</accession>
<dbReference type="AlphaFoldDB" id="A0A6A6GS12"/>
<feature type="signal peptide" evidence="2">
    <location>
        <begin position="1"/>
        <end position="18"/>
    </location>
</feature>
<protein>
    <submittedName>
        <fullName evidence="3">Uncharacterized protein</fullName>
    </submittedName>
</protein>
<evidence type="ECO:0000256" key="2">
    <source>
        <dbReference type="SAM" id="SignalP"/>
    </source>
</evidence>
<dbReference type="PANTHER" id="PTHR10622">
    <property type="entry name" value="HET DOMAIN-CONTAINING PROTEIN"/>
    <property type="match status" value="1"/>
</dbReference>
<dbReference type="PANTHER" id="PTHR10622:SF10">
    <property type="entry name" value="HET DOMAIN-CONTAINING PROTEIN"/>
    <property type="match status" value="1"/>
</dbReference>
<keyword evidence="4" id="KW-1185">Reference proteome</keyword>
<organism evidence="3 4">
    <name type="scientific">Viridothelium virens</name>
    <name type="common">Speckled blister lichen</name>
    <name type="synonym">Trypethelium virens</name>
    <dbReference type="NCBI Taxonomy" id="1048519"/>
    <lineage>
        <taxon>Eukaryota</taxon>
        <taxon>Fungi</taxon>
        <taxon>Dikarya</taxon>
        <taxon>Ascomycota</taxon>
        <taxon>Pezizomycotina</taxon>
        <taxon>Dothideomycetes</taxon>
        <taxon>Dothideomycetes incertae sedis</taxon>
        <taxon>Trypetheliales</taxon>
        <taxon>Trypetheliaceae</taxon>
        <taxon>Viridothelium</taxon>
    </lineage>
</organism>
<feature type="non-terminal residue" evidence="3">
    <location>
        <position position="1"/>
    </location>
</feature>
<keyword evidence="1" id="KW-0472">Membrane</keyword>
<proteinExistence type="predicted"/>
<keyword evidence="2" id="KW-0732">Signal</keyword>
<evidence type="ECO:0000256" key="1">
    <source>
        <dbReference type="SAM" id="Phobius"/>
    </source>
</evidence>
<sequence length="105" mass="12475">GWILQKLLALAIIKFYSANSKYLGSKILLEQEIYKIIKIPIKALKKYRLEEFSINNYISWAYKYKTTVKEDKAYYLLGIFSVFLLLIYNKGESYIMQYLIKKIKA</sequence>
<evidence type="ECO:0000313" key="4">
    <source>
        <dbReference type="Proteomes" id="UP000800092"/>
    </source>
</evidence>
<reference evidence="3" key="1">
    <citation type="journal article" date="2020" name="Stud. Mycol.">
        <title>101 Dothideomycetes genomes: a test case for predicting lifestyles and emergence of pathogens.</title>
        <authorList>
            <person name="Haridas S."/>
            <person name="Albert R."/>
            <person name="Binder M."/>
            <person name="Bloem J."/>
            <person name="Labutti K."/>
            <person name="Salamov A."/>
            <person name="Andreopoulos B."/>
            <person name="Baker S."/>
            <person name="Barry K."/>
            <person name="Bills G."/>
            <person name="Bluhm B."/>
            <person name="Cannon C."/>
            <person name="Castanera R."/>
            <person name="Culley D."/>
            <person name="Daum C."/>
            <person name="Ezra D."/>
            <person name="Gonzalez J."/>
            <person name="Henrissat B."/>
            <person name="Kuo A."/>
            <person name="Liang C."/>
            <person name="Lipzen A."/>
            <person name="Lutzoni F."/>
            <person name="Magnuson J."/>
            <person name="Mondo S."/>
            <person name="Nolan M."/>
            <person name="Ohm R."/>
            <person name="Pangilinan J."/>
            <person name="Park H.-J."/>
            <person name="Ramirez L."/>
            <person name="Alfaro M."/>
            <person name="Sun H."/>
            <person name="Tritt A."/>
            <person name="Yoshinaga Y."/>
            <person name="Zwiers L.-H."/>
            <person name="Turgeon B."/>
            <person name="Goodwin S."/>
            <person name="Spatafora J."/>
            <person name="Crous P."/>
            <person name="Grigoriev I."/>
        </authorList>
    </citation>
    <scope>NUCLEOTIDE SEQUENCE</scope>
    <source>
        <strain evidence="3">Tuck. ex Michener</strain>
    </source>
</reference>
<dbReference type="Proteomes" id="UP000800092">
    <property type="component" value="Unassembled WGS sequence"/>
</dbReference>
<dbReference type="EMBL" id="ML991934">
    <property type="protein sequence ID" value="KAF2228467.1"/>
    <property type="molecule type" value="Genomic_DNA"/>
</dbReference>
<feature type="chain" id="PRO_5025410394" evidence="2">
    <location>
        <begin position="19"/>
        <end position="105"/>
    </location>
</feature>
<keyword evidence="1" id="KW-0812">Transmembrane</keyword>
<gene>
    <name evidence="3" type="ORF">EV356DRAFT_457761</name>
</gene>
<name>A0A6A6GS12_VIRVR</name>
<keyword evidence="1" id="KW-1133">Transmembrane helix</keyword>
<evidence type="ECO:0000313" key="3">
    <source>
        <dbReference type="EMBL" id="KAF2228467.1"/>
    </source>
</evidence>